<reference evidence="1" key="1">
    <citation type="journal article" date="2019" name="Sci. Rep.">
        <title>Draft genome of Tanacetum cinerariifolium, the natural source of mosquito coil.</title>
        <authorList>
            <person name="Yamashiro T."/>
            <person name="Shiraishi A."/>
            <person name="Satake H."/>
            <person name="Nakayama K."/>
        </authorList>
    </citation>
    <scope>NUCLEOTIDE SEQUENCE</scope>
</reference>
<dbReference type="EMBL" id="BKCJ011735974">
    <property type="protein sequence ID" value="GFD49100.1"/>
    <property type="molecule type" value="Genomic_DNA"/>
</dbReference>
<sequence length="26" mass="2612">ALGEIQVLQAREQARVGALEGAGSST</sequence>
<accession>A0A699WS81</accession>
<protein>
    <submittedName>
        <fullName evidence="1">Uncharacterized protein</fullName>
    </submittedName>
</protein>
<feature type="non-terminal residue" evidence="1">
    <location>
        <position position="1"/>
    </location>
</feature>
<proteinExistence type="predicted"/>
<evidence type="ECO:0000313" key="1">
    <source>
        <dbReference type="EMBL" id="GFD49100.1"/>
    </source>
</evidence>
<name>A0A699WS81_TANCI</name>
<dbReference type="AlphaFoldDB" id="A0A699WS81"/>
<organism evidence="1">
    <name type="scientific">Tanacetum cinerariifolium</name>
    <name type="common">Dalmatian daisy</name>
    <name type="synonym">Chrysanthemum cinerariifolium</name>
    <dbReference type="NCBI Taxonomy" id="118510"/>
    <lineage>
        <taxon>Eukaryota</taxon>
        <taxon>Viridiplantae</taxon>
        <taxon>Streptophyta</taxon>
        <taxon>Embryophyta</taxon>
        <taxon>Tracheophyta</taxon>
        <taxon>Spermatophyta</taxon>
        <taxon>Magnoliopsida</taxon>
        <taxon>eudicotyledons</taxon>
        <taxon>Gunneridae</taxon>
        <taxon>Pentapetalae</taxon>
        <taxon>asterids</taxon>
        <taxon>campanulids</taxon>
        <taxon>Asterales</taxon>
        <taxon>Asteraceae</taxon>
        <taxon>Asteroideae</taxon>
        <taxon>Anthemideae</taxon>
        <taxon>Anthemidinae</taxon>
        <taxon>Tanacetum</taxon>
    </lineage>
</organism>
<comment type="caution">
    <text evidence="1">The sequence shown here is derived from an EMBL/GenBank/DDBJ whole genome shotgun (WGS) entry which is preliminary data.</text>
</comment>
<gene>
    <name evidence="1" type="ORF">Tci_921069</name>
</gene>